<proteinExistence type="predicted"/>
<evidence type="ECO:0000313" key="2">
    <source>
        <dbReference type="Proteomes" id="UP000006320"/>
    </source>
</evidence>
<sequence length="874" mass="99396">MITYANSADRIPINLTNTPLDGMVKTSVPLAKGLLYDIHQSLLMANGQVIDCGAKVLATWPDKSVKWLHLSFTAPSSDDGESDDDELTLTLEKKADANLISRLSGFHYESNNSQTTVSNSHYTFTLNHENGQFSITPSANENCDANPITGELTLLDASEQECAISSCRVSSITTPNLLDASIFTLSLQVMVNYKTAVNVSKSGISSRFEFHFDSAQSDIQLDITLHNSKAAVHTGGSWDLGDPNSFQFSEFSLSLHSSEDLQGTSSLSYQLDRNAHWQTPQELPTSIFQHSSGGKNWQSPVHLDHQQKIPFDVKGYIVEQQGKQIFSGERAAPQISWVNGLNLAVADFWQKFPSAITIYPQTICLGLFPKQDNKQYELQGGEKSTHSIYFGVKNAPNGAYFFTDGNYAKPHISQYAHTDIPLYTEFQQVNGELQSLINNGLHSQRNFFEKREMLDEYGWRNFGDIYADHETAEHQDDSIFVSHYNNQYDPIYGFLRQFILSNDQQWFTLADDLAKHVMDIDIYHTKDDKDEYNGGLFWHTDHYLQAFTSSHRSYSKHQGKGAYQDHAGGGGPGGQHCYTSGLTLYYLLTGNQRAKEAVLTLTNWITYVYEGGNTCFELLLALKNRHVPGLKNHFNGQYPLDRGTANYINALLDSYVLTTDDTLLRRVEHIIQHTVHPNEDITLRNLENIEETWFYTVFLQSVVRYLDIKRANNELNQEFYYARDCLMHFAHWMHNHEYMYLDKPDILEYPNDTWTAQDLRKAHVLSAAYYYANKTDNALLEKAKYFEHEVATRLALSDTKTYTRIMVLLMQNDGPTHYYENLPLEQTFVTVNPNWAKPKGESNSVIGQVFTAFCKRLLALSISNEVNWLKKRLG</sequence>
<dbReference type="AlphaFoldDB" id="A0AAV3V1D1"/>
<comment type="caution">
    <text evidence="1">The sequence shown here is derived from an EMBL/GenBank/DDBJ whole genome shotgun (WGS) entry which is preliminary data.</text>
</comment>
<reference evidence="1 2" key="1">
    <citation type="journal article" date="2017" name="Antonie Van Leeuwenhoek">
        <title>Rhizobium rhizosphaerae sp. nov., a novel species isolated from rice rhizosphere.</title>
        <authorList>
            <person name="Zhao J.J."/>
            <person name="Zhang J."/>
            <person name="Zhang R.J."/>
            <person name="Zhang C.W."/>
            <person name="Yin H.Q."/>
            <person name="Zhang X.X."/>
        </authorList>
    </citation>
    <scope>NUCLEOTIDE SEQUENCE [LARGE SCALE GENOMIC DNA]</scope>
    <source>
        <strain evidence="1 2">S18K6</strain>
    </source>
</reference>
<name>A0AAV3V1D1_9ALTE</name>
<gene>
    <name evidence="1" type="ORF">GCHA_2853</name>
</gene>
<dbReference type="RefSeq" id="WP_007989042.1">
    <property type="nucleotide sequence ID" value="NZ_BAEM01000034.1"/>
</dbReference>
<organism evidence="1 2">
    <name type="scientific">Paraglaciecola chathamensis S18K6</name>
    <dbReference type="NCBI Taxonomy" id="1127672"/>
    <lineage>
        <taxon>Bacteria</taxon>
        <taxon>Pseudomonadati</taxon>
        <taxon>Pseudomonadota</taxon>
        <taxon>Gammaproteobacteria</taxon>
        <taxon>Alteromonadales</taxon>
        <taxon>Alteromonadaceae</taxon>
        <taxon>Paraglaciecola</taxon>
    </lineage>
</organism>
<evidence type="ECO:0000313" key="1">
    <source>
        <dbReference type="EMBL" id="GAC10796.1"/>
    </source>
</evidence>
<accession>A0AAV3V1D1</accession>
<protein>
    <submittedName>
        <fullName evidence="1">Uncharacterized protein</fullName>
    </submittedName>
</protein>
<dbReference type="Proteomes" id="UP000006320">
    <property type="component" value="Unassembled WGS sequence"/>
</dbReference>
<dbReference type="EMBL" id="BAEM01000034">
    <property type="protein sequence ID" value="GAC10796.1"/>
    <property type="molecule type" value="Genomic_DNA"/>
</dbReference>